<reference evidence="1 2" key="1">
    <citation type="submission" date="2017-10" db="EMBL/GenBank/DDBJ databases">
        <title>Novel microbial diversity and functional potential in the marine mammal oral microbiome.</title>
        <authorList>
            <person name="Dudek N.K."/>
            <person name="Sun C.L."/>
            <person name="Burstein D."/>
            <person name="Kantor R.S."/>
            <person name="Aliaga Goltsman D.S."/>
            <person name="Bik E.M."/>
            <person name="Thomas B.C."/>
            <person name="Banfield J.F."/>
            <person name="Relman D.A."/>
        </authorList>
    </citation>
    <scope>NUCLEOTIDE SEQUENCE [LARGE SCALE GENOMIC DNA]</scope>
    <source>
        <strain evidence="1">DOLJORAL78_47_16</strain>
    </source>
</reference>
<dbReference type="AlphaFoldDB" id="A0A2G6KGS2"/>
<dbReference type="SUPFAM" id="SSF109604">
    <property type="entry name" value="HD-domain/PDEase-like"/>
    <property type="match status" value="1"/>
</dbReference>
<dbReference type="EMBL" id="PDSK01000073">
    <property type="protein sequence ID" value="PIE34857.1"/>
    <property type="molecule type" value="Genomic_DNA"/>
</dbReference>
<organism evidence="1 2">
    <name type="scientific">candidate division KSB3 bacterium</name>
    <dbReference type="NCBI Taxonomy" id="2044937"/>
    <lineage>
        <taxon>Bacteria</taxon>
        <taxon>candidate division KSB3</taxon>
    </lineage>
</organism>
<sequence>MLNLQKLIIESFVEELQTAYHNTYGILEPQFEGILAWAGRLALENIANSDTLYHNVEHTIMVTSVGQAILAGKHLCEGGVSPSDWLHFTLALLCHDIGYVKGVCQADTAEVCTTGVDGKTIKVLSGGTDAAMTPYHVDRSKLFIIERFGGSHLLSDIDAERIASYIEGTRSFPIDENFHKSTRDYPGLLRAADYIGQLGDPNYLRKIPALFYEFEEIGANKETGFTTPGEMRESYATFYWKVVSPYIQDALHYLRVTQEGKQWIANLHSHVFEVEHYRHPR</sequence>
<dbReference type="Proteomes" id="UP000230821">
    <property type="component" value="Unassembled WGS sequence"/>
</dbReference>
<accession>A0A2G6KGS2</accession>
<name>A0A2G6KGS2_9BACT</name>
<comment type="caution">
    <text evidence="1">The sequence shown here is derived from an EMBL/GenBank/DDBJ whole genome shotgun (WGS) entry which is preliminary data.</text>
</comment>
<gene>
    <name evidence="1" type="ORF">CSA56_06465</name>
</gene>
<protein>
    <submittedName>
        <fullName evidence="1">Metal-dependent phosphohydrolase</fullName>
    </submittedName>
</protein>
<evidence type="ECO:0000313" key="1">
    <source>
        <dbReference type="EMBL" id="PIE34857.1"/>
    </source>
</evidence>
<evidence type="ECO:0000313" key="2">
    <source>
        <dbReference type="Proteomes" id="UP000230821"/>
    </source>
</evidence>
<dbReference type="GO" id="GO:0016787">
    <property type="term" value="F:hydrolase activity"/>
    <property type="evidence" value="ECO:0007669"/>
    <property type="project" value="UniProtKB-KW"/>
</dbReference>
<keyword evidence="1" id="KW-0378">Hydrolase</keyword>
<proteinExistence type="predicted"/>